<proteinExistence type="predicted"/>
<accession>A0A1C6TRH1</accession>
<feature type="compositionally biased region" description="Basic and acidic residues" evidence="2">
    <location>
        <begin position="544"/>
        <end position="553"/>
    </location>
</feature>
<dbReference type="OrthoDB" id="9773203at2"/>
<name>A0A1C6TRH1_9ACTN</name>
<evidence type="ECO:0000256" key="1">
    <source>
        <dbReference type="ARBA" id="ARBA00022729"/>
    </source>
</evidence>
<feature type="region of interest" description="Disordered" evidence="2">
    <location>
        <begin position="521"/>
        <end position="570"/>
    </location>
</feature>
<reference evidence="5" key="1">
    <citation type="submission" date="2016-06" db="EMBL/GenBank/DDBJ databases">
        <authorList>
            <person name="Varghese N."/>
            <person name="Submissions Spin"/>
        </authorList>
    </citation>
    <scope>NUCLEOTIDE SEQUENCE [LARGE SCALE GENOMIC DNA]</scope>
    <source>
        <strain evidence="5">DSM 43903</strain>
    </source>
</reference>
<evidence type="ECO:0000256" key="2">
    <source>
        <dbReference type="SAM" id="MobiDB-lite"/>
    </source>
</evidence>
<dbReference type="EMBL" id="FMHZ01000002">
    <property type="protein sequence ID" value="SCL44380.1"/>
    <property type="molecule type" value="Genomic_DNA"/>
</dbReference>
<keyword evidence="1" id="KW-0732">Signal</keyword>
<keyword evidence="4" id="KW-0449">Lipoprotein</keyword>
<organism evidence="4 5">
    <name type="scientific">Micromonospora citrea</name>
    <dbReference type="NCBI Taxonomy" id="47855"/>
    <lineage>
        <taxon>Bacteria</taxon>
        <taxon>Bacillati</taxon>
        <taxon>Actinomycetota</taxon>
        <taxon>Actinomycetes</taxon>
        <taxon>Micromonosporales</taxon>
        <taxon>Micromonosporaceae</taxon>
        <taxon>Micromonospora</taxon>
    </lineage>
</organism>
<dbReference type="SUPFAM" id="SSF51445">
    <property type="entry name" value="(Trans)glycosidases"/>
    <property type="match status" value="1"/>
</dbReference>
<evidence type="ECO:0000313" key="4">
    <source>
        <dbReference type="EMBL" id="SCL44380.1"/>
    </source>
</evidence>
<dbReference type="GO" id="GO:0005975">
    <property type="term" value="P:carbohydrate metabolic process"/>
    <property type="evidence" value="ECO:0007669"/>
    <property type="project" value="UniProtKB-ARBA"/>
</dbReference>
<dbReference type="STRING" id="47855.GA0070606_0264"/>
<dbReference type="Gene3D" id="2.60.40.10">
    <property type="entry name" value="Immunoglobulins"/>
    <property type="match status" value="1"/>
</dbReference>
<dbReference type="Pfam" id="PF02638">
    <property type="entry name" value="GHL10"/>
    <property type="match status" value="1"/>
</dbReference>
<dbReference type="AlphaFoldDB" id="A0A1C6TRH1"/>
<keyword evidence="5" id="KW-1185">Reference proteome</keyword>
<dbReference type="PANTHER" id="PTHR43405:SF1">
    <property type="entry name" value="GLYCOSYL HYDROLASE DIGH"/>
    <property type="match status" value="1"/>
</dbReference>
<dbReference type="RefSeq" id="WP_091094666.1">
    <property type="nucleotide sequence ID" value="NZ_FMHZ01000002.1"/>
</dbReference>
<dbReference type="InterPro" id="IPR017853">
    <property type="entry name" value="GH"/>
</dbReference>
<evidence type="ECO:0000313" key="5">
    <source>
        <dbReference type="Proteomes" id="UP000199001"/>
    </source>
</evidence>
<sequence length="570" mass="62751">MSAAAPPAPAARRRRTQGIVAVVVALAVVAAGGAWSLRDAGVGDAGAPGPEGVAVAGAAPGCAGRPALAPRELRGMWITTVNNIDWPSRRGLPAEQARAEYLGWLDLAVRHHHNAVFVHVRPSGDALWPSEYAPWSEWLTGRRDGRDPGWDPMAFMVAEAHARNLEFHAWFNPYRGGQPATVGGPGPKLDQLAPTHPLRRHRDWVVTYPSADRPGSRLYFNPGIPEARRFVEDSMLEAVRRYDVDGVHFDDFFYPYPEAGQDFPDGAAFARYGGRFADKHAWRRDNVNTLVREMSERIKAIKPWVKFGISPFGIWRNARTDPAGSATAGLQSYDAIYADTRLWVRRQWLDYVVPQLYWHIGFDKADYATLLPWWAATVEGTRVQLYIGQADYRVGERGAWRDPAELDRQLALNRRHGVRGSVHFSARQVRADKLGAVSRYRRAHYAGPALVPTMAQLPAAPPAAPTVTDARRGDGWVALTWRGDGATSFAVYRVDGDVARLVGTTRDTGWVDRTAPAGRPLSYCVSGVDRSGNEGRLSAAASVGDREEPRRDPAGAPDARPSTRKSDRPT</sequence>
<evidence type="ECO:0000259" key="3">
    <source>
        <dbReference type="Pfam" id="PF02638"/>
    </source>
</evidence>
<dbReference type="Gene3D" id="3.20.20.80">
    <property type="entry name" value="Glycosidases"/>
    <property type="match status" value="1"/>
</dbReference>
<dbReference type="InterPro" id="IPR013783">
    <property type="entry name" value="Ig-like_fold"/>
</dbReference>
<gene>
    <name evidence="4" type="ORF">GA0070606_0264</name>
</gene>
<protein>
    <submittedName>
        <fullName evidence="4">Uncharacterized lipoprotein YddW, UPF0748 family</fullName>
    </submittedName>
</protein>
<dbReference type="InterPro" id="IPR003790">
    <property type="entry name" value="GHL10"/>
</dbReference>
<dbReference type="InterPro" id="IPR052177">
    <property type="entry name" value="Divisome_Glycosyl_Hydrolase"/>
</dbReference>
<dbReference type="Proteomes" id="UP000199001">
    <property type="component" value="Unassembled WGS sequence"/>
</dbReference>
<feature type="domain" description="Glycosyl hydrolase-like 10" evidence="3">
    <location>
        <begin position="72"/>
        <end position="396"/>
    </location>
</feature>
<dbReference type="PANTHER" id="PTHR43405">
    <property type="entry name" value="GLYCOSYL HYDROLASE DIGH"/>
    <property type="match status" value="1"/>
</dbReference>